<dbReference type="AlphaFoldDB" id="A0A0R2L2N9"/>
<organism evidence="4 5">
    <name type="scientific">Furfurilactobacillus siliginis</name>
    <dbReference type="NCBI Taxonomy" id="348151"/>
    <lineage>
        <taxon>Bacteria</taxon>
        <taxon>Bacillati</taxon>
        <taxon>Bacillota</taxon>
        <taxon>Bacilli</taxon>
        <taxon>Lactobacillales</taxon>
        <taxon>Lactobacillaceae</taxon>
        <taxon>Furfurilactobacillus</taxon>
    </lineage>
</organism>
<dbReference type="PATRIC" id="fig|348151.3.peg.987"/>
<dbReference type="EMBL" id="BJUD01000024">
    <property type="protein sequence ID" value="GEK28936.1"/>
    <property type="molecule type" value="Genomic_DNA"/>
</dbReference>
<dbReference type="EMBL" id="JQCB01000020">
    <property type="protein sequence ID" value="KRN93772.1"/>
    <property type="molecule type" value="Genomic_DNA"/>
</dbReference>
<reference evidence="4 5" key="1">
    <citation type="journal article" date="2015" name="Genome Announc.">
        <title>Expanding the biotechnology potential of lactobacilli through comparative genomics of 213 strains and associated genera.</title>
        <authorList>
            <person name="Sun Z."/>
            <person name="Harris H.M."/>
            <person name="McCann A."/>
            <person name="Guo C."/>
            <person name="Argimon S."/>
            <person name="Zhang W."/>
            <person name="Yang X."/>
            <person name="Jeffery I.B."/>
            <person name="Cooney J.C."/>
            <person name="Kagawa T.F."/>
            <person name="Liu W."/>
            <person name="Song Y."/>
            <person name="Salvetti E."/>
            <person name="Wrobel A."/>
            <person name="Rasinkangas P."/>
            <person name="Parkhill J."/>
            <person name="Rea M.C."/>
            <person name="O'Sullivan O."/>
            <person name="Ritari J."/>
            <person name="Douillard F.P."/>
            <person name="Paul Ross R."/>
            <person name="Yang R."/>
            <person name="Briner A.E."/>
            <person name="Felis G.E."/>
            <person name="de Vos W.M."/>
            <person name="Barrangou R."/>
            <person name="Klaenhammer T.R."/>
            <person name="Caufield P.W."/>
            <person name="Cui Y."/>
            <person name="Zhang H."/>
            <person name="O'Toole P.W."/>
        </authorList>
    </citation>
    <scope>NUCLEOTIDE SEQUENCE [LARGE SCALE GENOMIC DNA]</scope>
    <source>
        <strain evidence="4 5">DSM 22696</strain>
    </source>
</reference>
<dbReference type="Pfam" id="PF04977">
    <property type="entry name" value="DivIC"/>
    <property type="match status" value="1"/>
</dbReference>
<proteinExistence type="predicted"/>
<reference evidence="3 6" key="2">
    <citation type="submission" date="2019-07" db="EMBL/GenBank/DDBJ databases">
        <title>Whole genome shotgun sequence of Lactobacillus siliginis NBRC 101315.</title>
        <authorList>
            <person name="Hosoyama A."/>
            <person name="Uohara A."/>
            <person name="Ohji S."/>
            <person name="Ichikawa N."/>
        </authorList>
    </citation>
    <scope>NUCLEOTIDE SEQUENCE [LARGE SCALE GENOMIC DNA]</scope>
    <source>
        <strain evidence="3 6">NBRC 101315</strain>
    </source>
</reference>
<evidence type="ECO:0000313" key="3">
    <source>
        <dbReference type="EMBL" id="GEK28936.1"/>
    </source>
</evidence>
<keyword evidence="3" id="KW-0132">Cell division</keyword>
<accession>A0A0R2L2N9</accession>
<dbReference type="RefSeq" id="WP_057811613.1">
    <property type="nucleotide sequence ID" value="NZ_BJUD01000024.1"/>
</dbReference>
<dbReference type="Proteomes" id="UP000051139">
    <property type="component" value="Unassembled WGS sequence"/>
</dbReference>
<keyword evidence="2" id="KW-1133">Transmembrane helix</keyword>
<gene>
    <name evidence="4" type="ORF">IV55_GL000962</name>
    <name evidence="3" type="ORF">LSI01_12470</name>
</gene>
<dbReference type="InterPro" id="IPR039076">
    <property type="entry name" value="DivIC"/>
</dbReference>
<evidence type="ECO:0000313" key="6">
    <source>
        <dbReference type="Proteomes" id="UP000321429"/>
    </source>
</evidence>
<evidence type="ECO:0000256" key="1">
    <source>
        <dbReference type="SAM" id="MobiDB-lite"/>
    </source>
</evidence>
<dbReference type="STRING" id="348151.IV55_GL000962"/>
<feature type="region of interest" description="Disordered" evidence="1">
    <location>
        <begin position="71"/>
        <end position="93"/>
    </location>
</feature>
<dbReference type="GO" id="GO:0051301">
    <property type="term" value="P:cell division"/>
    <property type="evidence" value="ECO:0007669"/>
    <property type="project" value="UniProtKB-KW"/>
</dbReference>
<feature type="transmembrane region" description="Helical" evidence="2">
    <location>
        <begin position="40"/>
        <end position="59"/>
    </location>
</feature>
<dbReference type="PANTHER" id="PTHR40027:SF1">
    <property type="entry name" value="CELL DIVISION PROTEIN DIVIC"/>
    <property type="match status" value="1"/>
</dbReference>
<sequence>MQNDRSVHQLNNDYVARLRASETAHKAQKTQMGQRRRKRALGILLVFAVALVLCLWAYGQNMASLQKINQETTTTNRQLSSSKQKNGQLNQQVKQLHNNDYLTQLIRGKYLYTKNGEVVYNLPKDAK</sequence>
<evidence type="ECO:0000313" key="4">
    <source>
        <dbReference type="EMBL" id="KRN93772.1"/>
    </source>
</evidence>
<dbReference type="Proteomes" id="UP000321429">
    <property type="component" value="Unassembled WGS sequence"/>
</dbReference>
<comment type="caution">
    <text evidence="4">The sequence shown here is derived from an EMBL/GenBank/DDBJ whole genome shotgun (WGS) entry which is preliminary data.</text>
</comment>
<keyword evidence="5" id="KW-1185">Reference proteome</keyword>
<evidence type="ECO:0000256" key="2">
    <source>
        <dbReference type="SAM" id="Phobius"/>
    </source>
</evidence>
<keyword evidence="3" id="KW-0131">Cell cycle</keyword>
<keyword evidence="2" id="KW-0472">Membrane</keyword>
<dbReference type="InterPro" id="IPR007060">
    <property type="entry name" value="FtsL/DivIC"/>
</dbReference>
<protein>
    <submittedName>
        <fullName evidence="3">Cell division protein DIVIC</fullName>
    </submittedName>
</protein>
<keyword evidence="2" id="KW-0812">Transmembrane</keyword>
<dbReference type="PANTHER" id="PTHR40027">
    <property type="entry name" value="CELL DIVISION PROTEIN DIVIC"/>
    <property type="match status" value="1"/>
</dbReference>
<evidence type="ECO:0000313" key="5">
    <source>
        <dbReference type="Proteomes" id="UP000051139"/>
    </source>
</evidence>
<name>A0A0R2L2N9_9LACO</name>